<evidence type="ECO:0000256" key="3">
    <source>
        <dbReference type="ARBA" id="ARBA00023125"/>
    </source>
</evidence>
<comment type="caution">
    <text evidence="7">The sequence shown here is derived from an EMBL/GenBank/DDBJ whole genome shotgun (WGS) entry which is preliminary data.</text>
</comment>
<sequence>MSTMNPSRLGRPVDADRRAARRRQIINGARGVFARKGFHAASTAEISAEAGVSGANLYQYFATKDDLIMSLIEENLAGDLALIESLNDAKSLKRGIMSLGKALFETPPDRQSHALRLEILAESFRQEAVAATLRRAEIRMIDTLGAVIGKAQVSGEVPDEISTRQAAATIIACVDGFISRIAFTPISAEAQLAGFVMLITAALRLQQS</sequence>
<protein>
    <submittedName>
        <fullName evidence="7">TetR family transcriptional regulator</fullName>
    </submittedName>
</protein>
<keyword evidence="8" id="KW-1185">Reference proteome</keyword>
<keyword evidence="4" id="KW-0804">Transcription</keyword>
<evidence type="ECO:0000256" key="5">
    <source>
        <dbReference type="PROSITE-ProRule" id="PRU00335"/>
    </source>
</evidence>
<dbReference type="InterPro" id="IPR039538">
    <property type="entry name" value="BetI_C"/>
</dbReference>
<dbReference type="InterPro" id="IPR050109">
    <property type="entry name" value="HTH-type_TetR-like_transc_reg"/>
</dbReference>
<evidence type="ECO:0000256" key="2">
    <source>
        <dbReference type="ARBA" id="ARBA00023015"/>
    </source>
</evidence>
<feature type="domain" description="HTH tetR-type" evidence="6">
    <location>
        <begin position="19"/>
        <end position="79"/>
    </location>
</feature>
<dbReference type="Pfam" id="PF13977">
    <property type="entry name" value="TetR_C_6"/>
    <property type="match status" value="1"/>
</dbReference>
<evidence type="ECO:0000256" key="4">
    <source>
        <dbReference type="ARBA" id="ARBA00023163"/>
    </source>
</evidence>
<dbReference type="PROSITE" id="PS01081">
    <property type="entry name" value="HTH_TETR_1"/>
    <property type="match status" value="1"/>
</dbReference>
<proteinExistence type="predicted"/>
<keyword evidence="3 5" id="KW-0238">DNA-binding</keyword>
<dbReference type="PRINTS" id="PR00455">
    <property type="entry name" value="HTHTETR"/>
</dbReference>
<dbReference type="PANTHER" id="PTHR30055:SF234">
    <property type="entry name" value="HTH-TYPE TRANSCRIPTIONAL REGULATOR BETI"/>
    <property type="match status" value="1"/>
</dbReference>
<accession>A0ABX0P1J0</accession>
<dbReference type="Pfam" id="PF00440">
    <property type="entry name" value="TetR_N"/>
    <property type="match status" value="1"/>
</dbReference>
<evidence type="ECO:0000256" key="1">
    <source>
        <dbReference type="ARBA" id="ARBA00022491"/>
    </source>
</evidence>
<evidence type="ECO:0000313" key="7">
    <source>
        <dbReference type="EMBL" id="NHZ93097.1"/>
    </source>
</evidence>
<dbReference type="Proteomes" id="UP000609726">
    <property type="component" value="Unassembled WGS sequence"/>
</dbReference>
<dbReference type="SUPFAM" id="SSF48498">
    <property type="entry name" value="Tetracyclin repressor-like, C-terminal domain"/>
    <property type="match status" value="1"/>
</dbReference>
<dbReference type="InterPro" id="IPR009057">
    <property type="entry name" value="Homeodomain-like_sf"/>
</dbReference>
<evidence type="ECO:0000259" key="6">
    <source>
        <dbReference type="PROSITE" id="PS50977"/>
    </source>
</evidence>
<dbReference type="InterPro" id="IPR001647">
    <property type="entry name" value="HTH_TetR"/>
</dbReference>
<dbReference type="SUPFAM" id="SSF46689">
    <property type="entry name" value="Homeodomain-like"/>
    <property type="match status" value="1"/>
</dbReference>
<dbReference type="PANTHER" id="PTHR30055">
    <property type="entry name" value="HTH-TYPE TRANSCRIPTIONAL REGULATOR RUTR"/>
    <property type="match status" value="1"/>
</dbReference>
<gene>
    <name evidence="7" type="ORF">F2P45_29410</name>
</gene>
<name>A0ABX0P1J0_9BURK</name>
<dbReference type="InterPro" id="IPR036271">
    <property type="entry name" value="Tet_transcr_reg_TetR-rel_C_sf"/>
</dbReference>
<evidence type="ECO:0000313" key="8">
    <source>
        <dbReference type="Proteomes" id="UP000609726"/>
    </source>
</evidence>
<dbReference type="InterPro" id="IPR023772">
    <property type="entry name" value="DNA-bd_HTH_TetR-type_CS"/>
</dbReference>
<reference evidence="7 8" key="1">
    <citation type="submission" date="2019-10" db="EMBL/GenBank/DDBJ databases">
        <title>Taxonomy of Antarctic Massilia spp.: description of Massilia rubra sp. nov., Massilia aquatica sp. nov., Massilia mucilaginosa sp. nov., Massilia frigida sp. nov. isolated from streams, lakes and regoliths.</title>
        <authorList>
            <person name="Holochova P."/>
            <person name="Sedlacek I."/>
            <person name="Kralova S."/>
            <person name="Maslanova I."/>
            <person name="Busse H.-J."/>
            <person name="Stankova E."/>
            <person name="Vrbovska V."/>
            <person name="Kovarovic V."/>
            <person name="Bartak M."/>
            <person name="Svec P."/>
            <person name="Pantucek R."/>
        </authorList>
    </citation>
    <scope>NUCLEOTIDE SEQUENCE [LARGE SCALE GENOMIC DNA]</scope>
    <source>
        <strain evidence="7 8">CCM 8733</strain>
    </source>
</reference>
<keyword evidence="2" id="KW-0805">Transcription regulation</keyword>
<keyword evidence="1" id="KW-0678">Repressor</keyword>
<dbReference type="PROSITE" id="PS50977">
    <property type="entry name" value="HTH_TETR_2"/>
    <property type="match status" value="1"/>
</dbReference>
<organism evidence="7 8">
    <name type="scientific">Massilia mucilaginosa</name>
    <dbReference type="NCBI Taxonomy" id="2609282"/>
    <lineage>
        <taxon>Bacteria</taxon>
        <taxon>Pseudomonadati</taxon>
        <taxon>Pseudomonadota</taxon>
        <taxon>Betaproteobacteria</taxon>
        <taxon>Burkholderiales</taxon>
        <taxon>Oxalobacteraceae</taxon>
        <taxon>Telluria group</taxon>
        <taxon>Massilia</taxon>
    </lineage>
</organism>
<dbReference type="Gene3D" id="1.10.357.10">
    <property type="entry name" value="Tetracycline Repressor, domain 2"/>
    <property type="match status" value="1"/>
</dbReference>
<feature type="DNA-binding region" description="H-T-H motif" evidence="5">
    <location>
        <begin position="42"/>
        <end position="61"/>
    </location>
</feature>
<dbReference type="EMBL" id="WHJH01000061">
    <property type="protein sequence ID" value="NHZ93097.1"/>
    <property type="molecule type" value="Genomic_DNA"/>
</dbReference>